<dbReference type="PANTHER" id="PTHR47495">
    <property type="entry name" value="ALDEHYDE DEHYDROGENASE"/>
    <property type="match status" value="1"/>
</dbReference>
<dbReference type="GO" id="GO:0016491">
    <property type="term" value="F:oxidoreductase activity"/>
    <property type="evidence" value="ECO:0007669"/>
    <property type="project" value="InterPro"/>
</dbReference>
<comment type="caution">
    <text evidence="2">The sequence shown here is derived from an EMBL/GenBank/DDBJ whole genome shotgun (WGS) entry which is preliminary data.</text>
</comment>
<name>A0A511YJN7_9FLAO</name>
<dbReference type="InterPro" id="IPR037165">
    <property type="entry name" value="AldOxase/xan_DH_Mopterin-bd_sf"/>
</dbReference>
<dbReference type="InterPro" id="IPR012368">
    <property type="entry name" value="OxRdtase_Mopterin-bd_su_IorB"/>
</dbReference>
<dbReference type="AlphaFoldDB" id="A0A511YJN7"/>
<dbReference type="Pfam" id="PF02738">
    <property type="entry name" value="MoCoBD_1"/>
    <property type="match status" value="1"/>
</dbReference>
<evidence type="ECO:0000313" key="3">
    <source>
        <dbReference type="Proteomes" id="UP000321863"/>
    </source>
</evidence>
<gene>
    <name evidence="2" type="ORF">CHA01nite_11600</name>
</gene>
<dbReference type="PROSITE" id="PS51318">
    <property type="entry name" value="TAT"/>
    <property type="match status" value="1"/>
</dbReference>
<accession>A0A511YJN7</accession>
<dbReference type="InterPro" id="IPR019546">
    <property type="entry name" value="TAT_signal_bac_arc"/>
</dbReference>
<dbReference type="InterPro" id="IPR000674">
    <property type="entry name" value="Ald_Oxase/Xan_DH_a/b"/>
</dbReference>
<protein>
    <submittedName>
        <fullName evidence="2">Isoquinoline 1-oxidoreductase</fullName>
    </submittedName>
</protein>
<dbReference type="SMART" id="SM01008">
    <property type="entry name" value="Ald_Xan_dh_C"/>
    <property type="match status" value="1"/>
</dbReference>
<dbReference type="OrthoDB" id="9767994at2"/>
<dbReference type="PIRSF" id="PIRSF036389">
    <property type="entry name" value="IOR_B"/>
    <property type="match status" value="1"/>
</dbReference>
<sequence>MSKETDFSRRKFLQLAGLGGAALCLGIFPGISKASVITEGAALAENIEMNAWIIINTSGRITLVDHRAEMGQGSYHSVPQIIAEELEVDLSQVDVIFAQGSTKYGSQITGGSSTIRTSYKNLLKLSATAREMLRQAAAKRWNVPLAECMARSGNIIHEKTSRKFHYGELVAEASKLTPPEKVDLKPRSEYKIIGKPVKRMDTHLKTNGAAVFGLDKRLPGMLFASVERNPRLRGKVASFDDSQARKIKGVKDVIKITMKVWDTDREGIAVIADNSWAALQGRKALKIVWDDSGFEHVNTPEIYKKHQELLVTEEGLTAKEQGSVNTTADGSRKKIEAVYMTPYQSHLAIEPINCIAHYQKDKIEIWGPIQAPDWIQKDVAKAFNMDAKNVTVNMTFLGGGFGRKAFTDFPNEAVAISQKINAPVQVVWSREDDATQGPFRPGVSYRGEGIIENGKLTDLKFRMVGQNINHWQSGKKGTANPSTTEGFMEPYFKTIKNIKFSDIPFETPVPVLWWRSVYASTNGFAYESFMDEIARSMGMDSLEFRRQYMDDERTRKLIDRLKQVSQWKSSGPQEGYGIAITECFKSTVGQVVKVSKRKGGGVKIDKVWAVIDCGWYVNPDIIQAQVEGSIVMALGATMHEQTFTDGKADLMNYSTYPLPRIYDIPPVEVHVMENKEDAGGVGEPGLPPFAPALANAIFDLTGKRIRTLPFDLAQI</sequence>
<dbReference type="NCBIfam" id="TIGR01409">
    <property type="entry name" value="TAT_signal_seq"/>
    <property type="match status" value="1"/>
</dbReference>
<dbReference type="InterPro" id="IPR008274">
    <property type="entry name" value="AldOxase/xan_DH_MoCoBD1"/>
</dbReference>
<dbReference type="Proteomes" id="UP000321863">
    <property type="component" value="Unassembled WGS sequence"/>
</dbReference>
<dbReference type="InterPro" id="IPR006311">
    <property type="entry name" value="TAT_signal"/>
</dbReference>
<dbReference type="Pfam" id="PF20256">
    <property type="entry name" value="MoCoBD_2"/>
    <property type="match status" value="2"/>
</dbReference>
<dbReference type="PANTHER" id="PTHR47495:SF2">
    <property type="entry name" value="ALDEHYDE DEHYDROGENASE"/>
    <property type="match status" value="1"/>
</dbReference>
<evidence type="ECO:0000313" key="2">
    <source>
        <dbReference type="EMBL" id="GEN75420.1"/>
    </source>
</evidence>
<dbReference type="InterPro" id="IPR052516">
    <property type="entry name" value="N-heterocyclic_Hydroxylase"/>
</dbReference>
<dbReference type="EMBL" id="BJYJ01000003">
    <property type="protein sequence ID" value="GEN75420.1"/>
    <property type="molecule type" value="Genomic_DNA"/>
</dbReference>
<dbReference type="Gene3D" id="3.90.1170.50">
    <property type="entry name" value="Aldehyde oxidase/xanthine dehydrogenase, a/b hammerhead"/>
    <property type="match status" value="1"/>
</dbReference>
<reference evidence="2 3" key="1">
    <citation type="submission" date="2019-07" db="EMBL/GenBank/DDBJ databases">
        <title>Whole genome shotgun sequence of Chryseobacterium hagamense NBRC 105253.</title>
        <authorList>
            <person name="Hosoyama A."/>
            <person name="Uohara A."/>
            <person name="Ohji S."/>
            <person name="Ichikawa N."/>
        </authorList>
    </citation>
    <scope>NUCLEOTIDE SEQUENCE [LARGE SCALE GENOMIC DNA]</scope>
    <source>
        <strain evidence="2 3">NBRC 105253</strain>
    </source>
</reference>
<dbReference type="RefSeq" id="WP_146940375.1">
    <property type="nucleotide sequence ID" value="NZ_BJYJ01000003.1"/>
</dbReference>
<proteinExistence type="predicted"/>
<feature type="domain" description="Aldehyde oxidase/xanthine dehydrogenase a/b hammerhead" evidence="1">
    <location>
        <begin position="207"/>
        <end position="293"/>
    </location>
</feature>
<dbReference type="SUPFAM" id="SSF56003">
    <property type="entry name" value="Molybdenum cofactor-binding domain"/>
    <property type="match status" value="2"/>
</dbReference>
<keyword evidence="3" id="KW-1185">Reference proteome</keyword>
<dbReference type="Gene3D" id="3.30.365.10">
    <property type="entry name" value="Aldehyde oxidase/xanthine dehydrogenase, molybdopterin binding domain"/>
    <property type="match status" value="4"/>
</dbReference>
<evidence type="ECO:0000259" key="1">
    <source>
        <dbReference type="SMART" id="SM01008"/>
    </source>
</evidence>
<dbReference type="InterPro" id="IPR046867">
    <property type="entry name" value="AldOxase/xan_DH_MoCoBD2"/>
</dbReference>
<organism evidence="2 3">
    <name type="scientific">Chryseobacterium hagamense</name>
    <dbReference type="NCBI Taxonomy" id="395935"/>
    <lineage>
        <taxon>Bacteria</taxon>
        <taxon>Pseudomonadati</taxon>
        <taxon>Bacteroidota</taxon>
        <taxon>Flavobacteriia</taxon>
        <taxon>Flavobacteriales</taxon>
        <taxon>Weeksellaceae</taxon>
        <taxon>Chryseobacterium group</taxon>
        <taxon>Chryseobacterium</taxon>
    </lineage>
</organism>